<keyword evidence="4 5" id="KW-0472">Membrane</keyword>
<evidence type="ECO:0000259" key="8">
    <source>
        <dbReference type="PROSITE" id="PS50922"/>
    </source>
</evidence>
<dbReference type="STRING" id="65357.A0A024G781"/>
<feature type="transmembrane region" description="Helical" evidence="7">
    <location>
        <begin position="236"/>
        <end position="256"/>
    </location>
</feature>
<reference evidence="9 10" key="1">
    <citation type="submission" date="2012-05" db="EMBL/GenBank/DDBJ databases">
        <title>Recombination and specialization in a pathogen metapopulation.</title>
        <authorList>
            <person name="Gardiner A."/>
            <person name="Kemen E."/>
            <person name="Schultz-Larsen T."/>
            <person name="MacLean D."/>
            <person name="Van Oosterhout C."/>
            <person name="Jones J.D.G."/>
        </authorList>
    </citation>
    <scope>NUCLEOTIDE SEQUENCE [LARGE SCALE GENOMIC DNA]</scope>
    <source>
        <strain evidence="9 10">Ac Nc2</strain>
    </source>
</reference>
<dbReference type="PANTHER" id="PTHR12560:SF0">
    <property type="entry name" value="LD18904P"/>
    <property type="match status" value="1"/>
</dbReference>
<feature type="transmembrane region" description="Helical" evidence="7">
    <location>
        <begin position="61"/>
        <end position="84"/>
    </location>
</feature>
<dbReference type="InterPro" id="IPR006634">
    <property type="entry name" value="TLC-dom"/>
</dbReference>
<dbReference type="PANTHER" id="PTHR12560">
    <property type="entry name" value="LONGEVITY ASSURANCE FACTOR 1 LAG1"/>
    <property type="match status" value="1"/>
</dbReference>
<dbReference type="PROSITE" id="PS50922">
    <property type="entry name" value="TLC"/>
    <property type="match status" value="1"/>
</dbReference>
<evidence type="ECO:0000256" key="2">
    <source>
        <dbReference type="ARBA" id="ARBA00022692"/>
    </source>
</evidence>
<dbReference type="PIRSF" id="PIRSF005225">
    <property type="entry name" value="LAG1_LAC1"/>
    <property type="match status" value="1"/>
</dbReference>
<evidence type="ECO:0000256" key="7">
    <source>
        <dbReference type="SAM" id="Phobius"/>
    </source>
</evidence>
<protein>
    <recommendedName>
        <fullName evidence="8">TLC domain-containing protein</fullName>
    </recommendedName>
</protein>
<keyword evidence="2 5" id="KW-0812">Transmembrane</keyword>
<evidence type="ECO:0000256" key="5">
    <source>
        <dbReference type="PROSITE-ProRule" id="PRU00205"/>
    </source>
</evidence>
<feature type="region of interest" description="Disordered" evidence="6">
    <location>
        <begin position="279"/>
        <end position="301"/>
    </location>
</feature>
<evidence type="ECO:0000256" key="6">
    <source>
        <dbReference type="SAM" id="MobiDB-lite"/>
    </source>
</evidence>
<dbReference type="GO" id="GO:0050291">
    <property type="term" value="F:sphingosine N-acyltransferase activity"/>
    <property type="evidence" value="ECO:0007669"/>
    <property type="project" value="InterPro"/>
</dbReference>
<keyword evidence="10" id="KW-1185">Reference proteome</keyword>
<organism evidence="9 10">
    <name type="scientific">Albugo candida</name>
    <dbReference type="NCBI Taxonomy" id="65357"/>
    <lineage>
        <taxon>Eukaryota</taxon>
        <taxon>Sar</taxon>
        <taxon>Stramenopiles</taxon>
        <taxon>Oomycota</taxon>
        <taxon>Peronosporomycetes</taxon>
        <taxon>Albuginales</taxon>
        <taxon>Albuginaceae</taxon>
        <taxon>Albugo</taxon>
    </lineage>
</organism>
<dbReference type="Proteomes" id="UP000053237">
    <property type="component" value="Unassembled WGS sequence"/>
</dbReference>
<dbReference type="Pfam" id="PF03798">
    <property type="entry name" value="TRAM_LAG1_CLN8"/>
    <property type="match status" value="1"/>
</dbReference>
<evidence type="ECO:0000313" key="9">
    <source>
        <dbReference type="EMBL" id="CCI42736.1"/>
    </source>
</evidence>
<comment type="subcellular location">
    <subcellularLocation>
        <location evidence="1">Membrane</location>
        <topology evidence="1">Multi-pass membrane protein</topology>
    </subcellularLocation>
</comment>
<evidence type="ECO:0000256" key="4">
    <source>
        <dbReference type="ARBA" id="ARBA00023136"/>
    </source>
</evidence>
<feature type="transmembrane region" description="Helical" evidence="7">
    <location>
        <begin position="104"/>
        <end position="123"/>
    </location>
</feature>
<keyword evidence="3 7" id="KW-1133">Transmembrane helix</keyword>
<feature type="transmembrane region" description="Helical" evidence="7">
    <location>
        <begin position="17"/>
        <end position="40"/>
    </location>
</feature>
<feature type="compositionally biased region" description="Basic and acidic residues" evidence="6">
    <location>
        <begin position="279"/>
        <end position="292"/>
    </location>
</feature>
<dbReference type="InterPro" id="IPR016439">
    <property type="entry name" value="Lag1/Lac1-like"/>
</dbReference>
<feature type="domain" description="TLC" evidence="8">
    <location>
        <begin position="1"/>
        <end position="269"/>
    </location>
</feature>
<evidence type="ECO:0000313" key="10">
    <source>
        <dbReference type="Proteomes" id="UP000053237"/>
    </source>
</evidence>
<dbReference type="FunCoup" id="A0A024G781">
    <property type="interactions" value="76"/>
</dbReference>
<dbReference type="InParanoid" id="A0A024G781"/>
<name>A0A024G781_9STRA</name>
<accession>A0A024G781</accession>
<dbReference type="EMBL" id="CAIX01000038">
    <property type="protein sequence ID" value="CCI42736.1"/>
    <property type="molecule type" value="Genomic_DNA"/>
</dbReference>
<proteinExistence type="predicted"/>
<dbReference type="GO" id="GO:0046513">
    <property type="term" value="P:ceramide biosynthetic process"/>
    <property type="evidence" value="ECO:0007669"/>
    <property type="project" value="InterPro"/>
</dbReference>
<evidence type="ECO:0000256" key="3">
    <source>
        <dbReference type="ARBA" id="ARBA00022989"/>
    </source>
</evidence>
<dbReference type="GO" id="GO:0016020">
    <property type="term" value="C:membrane"/>
    <property type="evidence" value="ECO:0007669"/>
    <property type="project" value="UniProtKB-SubCell"/>
</dbReference>
<dbReference type="SMART" id="SM00724">
    <property type="entry name" value="TLC"/>
    <property type="match status" value="1"/>
</dbReference>
<gene>
    <name evidence="9" type="ORF">BN9_035200</name>
</gene>
<comment type="caution">
    <text evidence="9">The sequence shown here is derived from an EMBL/GenBank/DDBJ whole genome shotgun (WGS) entry which is preliminary data.</text>
</comment>
<sequence length="331" mass="38467">MPCLLNQCDIFQEATRLIAAIAGVYAYHFLWDTIVFKPFVRHMNRLQYVQNKNVDKLRESLWKNAAVGTFFLLGYHVGASENWWMNRNAYFSDWPYHTPENLRWYYRIYFGYWLQSIDFLLNLTNHHYSVKRRDNAEMIVHHVTTITLMMSSYAFDFTRIGLCALIIHDVNDLLLESAKMLVYMSYVNLANVVFAVFAIGWYGLRLGVYPYYIISPAYSNMYDAVMNSPAGGTARYWVWFGNVALLAIVLVLNIYWATLITKMVFAGLGSKRLHKDIRSDSEEENVEMREKSSSAAEGVDPATELLAEVRNAKLAESTYKRRLDKNARIEE</sequence>
<evidence type="ECO:0000256" key="1">
    <source>
        <dbReference type="ARBA" id="ARBA00004141"/>
    </source>
</evidence>
<dbReference type="AlphaFoldDB" id="A0A024G781"/>
<dbReference type="OrthoDB" id="537032at2759"/>